<comment type="caution">
    <text evidence="4">The sequence shown here is derived from an EMBL/GenBank/DDBJ whole genome shotgun (WGS) entry which is preliminary data.</text>
</comment>
<keyword evidence="5" id="KW-1185">Reference proteome</keyword>
<keyword evidence="2" id="KW-1133">Transmembrane helix</keyword>
<dbReference type="SUPFAM" id="SSF51261">
    <property type="entry name" value="Duplicated hybrid motif"/>
    <property type="match status" value="1"/>
</dbReference>
<dbReference type="InterPro" id="IPR050570">
    <property type="entry name" value="Cell_wall_metabolism_enzyme"/>
</dbReference>
<accession>A0A8J4E1F1</accession>
<keyword evidence="2" id="KW-0812">Transmembrane</keyword>
<feature type="transmembrane region" description="Helical" evidence="2">
    <location>
        <begin position="24"/>
        <end position="46"/>
    </location>
</feature>
<proteinExistence type="predicted"/>
<keyword evidence="2" id="KW-0472">Membrane</keyword>
<reference evidence="4" key="1">
    <citation type="submission" date="2021-01" db="EMBL/GenBank/DDBJ databases">
        <title>Whole genome shotgun sequence of Virgisporangium aurantiacum NBRC 16421.</title>
        <authorList>
            <person name="Komaki H."/>
            <person name="Tamura T."/>
        </authorList>
    </citation>
    <scope>NUCLEOTIDE SEQUENCE</scope>
    <source>
        <strain evidence="4">NBRC 16421</strain>
    </source>
</reference>
<dbReference type="EMBL" id="BOPG01000043">
    <property type="protein sequence ID" value="GIJ58750.1"/>
    <property type="molecule type" value="Genomic_DNA"/>
</dbReference>
<dbReference type="CDD" id="cd12797">
    <property type="entry name" value="M23_peptidase"/>
    <property type="match status" value="1"/>
</dbReference>
<feature type="region of interest" description="Disordered" evidence="1">
    <location>
        <begin position="68"/>
        <end position="90"/>
    </location>
</feature>
<sequence>MANRQQGDRYCGRRRVRGASRSRYAAVVTSAFVGAGVVALVTGTVMPDMREPDGFNLVDANAVASENADRSKAVGDDRASRNDTRAATTGTADIAPPDIYVMPLKEYTLTSKFGLRKLDAEANGRTGIDLAAPKGTAYYAIARGKVVLARANGGYGYCVIIDHGGGVVSVYGHSNSLAVTEGQVVEAGQPIGAVGDSGYAFGPYLHFEVRVDGQQVDPMEYLKGKGAELPKKADAPTG</sequence>
<name>A0A8J4E1F1_9ACTN</name>
<dbReference type="GO" id="GO:0004222">
    <property type="term" value="F:metalloendopeptidase activity"/>
    <property type="evidence" value="ECO:0007669"/>
    <property type="project" value="TreeGrafter"/>
</dbReference>
<organism evidence="4 5">
    <name type="scientific">Virgisporangium aurantiacum</name>
    <dbReference type="NCBI Taxonomy" id="175570"/>
    <lineage>
        <taxon>Bacteria</taxon>
        <taxon>Bacillati</taxon>
        <taxon>Actinomycetota</taxon>
        <taxon>Actinomycetes</taxon>
        <taxon>Micromonosporales</taxon>
        <taxon>Micromonosporaceae</taxon>
        <taxon>Virgisporangium</taxon>
    </lineage>
</organism>
<dbReference type="Gene3D" id="2.70.70.10">
    <property type="entry name" value="Glucose Permease (Domain IIA)"/>
    <property type="match status" value="1"/>
</dbReference>
<evidence type="ECO:0000256" key="2">
    <source>
        <dbReference type="SAM" id="Phobius"/>
    </source>
</evidence>
<dbReference type="PANTHER" id="PTHR21666">
    <property type="entry name" value="PEPTIDASE-RELATED"/>
    <property type="match status" value="1"/>
</dbReference>
<feature type="domain" description="M23ase beta-sheet core" evidence="3">
    <location>
        <begin position="125"/>
        <end position="218"/>
    </location>
</feature>
<dbReference type="PANTHER" id="PTHR21666:SF270">
    <property type="entry name" value="MUREIN HYDROLASE ACTIVATOR ENVC"/>
    <property type="match status" value="1"/>
</dbReference>
<evidence type="ECO:0000259" key="3">
    <source>
        <dbReference type="Pfam" id="PF01551"/>
    </source>
</evidence>
<gene>
    <name evidence="4" type="ORF">Vau01_062660</name>
</gene>
<dbReference type="Proteomes" id="UP000612585">
    <property type="component" value="Unassembled WGS sequence"/>
</dbReference>
<dbReference type="Pfam" id="PF01551">
    <property type="entry name" value="Peptidase_M23"/>
    <property type="match status" value="1"/>
</dbReference>
<protein>
    <recommendedName>
        <fullName evidence="3">M23ase beta-sheet core domain-containing protein</fullName>
    </recommendedName>
</protein>
<evidence type="ECO:0000313" key="5">
    <source>
        <dbReference type="Proteomes" id="UP000612585"/>
    </source>
</evidence>
<evidence type="ECO:0000256" key="1">
    <source>
        <dbReference type="SAM" id="MobiDB-lite"/>
    </source>
</evidence>
<dbReference type="AlphaFoldDB" id="A0A8J4E1F1"/>
<evidence type="ECO:0000313" key="4">
    <source>
        <dbReference type="EMBL" id="GIJ58750.1"/>
    </source>
</evidence>
<dbReference type="InterPro" id="IPR016047">
    <property type="entry name" value="M23ase_b-sheet_dom"/>
</dbReference>
<dbReference type="InterPro" id="IPR011055">
    <property type="entry name" value="Dup_hybrid_motif"/>
</dbReference>
<feature type="compositionally biased region" description="Basic and acidic residues" evidence="1">
    <location>
        <begin position="68"/>
        <end position="84"/>
    </location>
</feature>